<evidence type="ECO:0000259" key="1">
    <source>
        <dbReference type="PROSITE" id="PS51729"/>
    </source>
</evidence>
<dbReference type="PANTHER" id="PTHR31435">
    <property type="entry name" value="PROTEIN NATD1"/>
    <property type="match status" value="1"/>
</dbReference>
<dbReference type="InterPro" id="IPR031165">
    <property type="entry name" value="GNAT_YJDJ"/>
</dbReference>
<dbReference type="EMBL" id="RHPJ01000002">
    <property type="protein sequence ID" value="TGO05637.1"/>
    <property type="molecule type" value="Genomic_DNA"/>
</dbReference>
<proteinExistence type="predicted"/>
<dbReference type="Pfam" id="PF14542">
    <property type="entry name" value="Acetyltransf_CG"/>
    <property type="match status" value="1"/>
</dbReference>
<protein>
    <recommendedName>
        <fullName evidence="1">N-acetyltransferase domain-containing protein</fullName>
    </recommendedName>
</protein>
<feature type="domain" description="N-acetyltransferase" evidence="1">
    <location>
        <begin position="10"/>
        <end position="96"/>
    </location>
</feature>
<organism evidence="2 3">
    <name type="scientific">Serinibacter arcticus</name>
    <dbReference type="NCBI Taxonomy" id="1655435"/>
    <lineage>
        <taxon>Bacteria</taxon>
        <taxon>Bacillati</taxon>
        <taxon>Actinomycetota</taxon>
        <taxon>Actinomycetes</taxon>
        <taxon>Micrococcales</taxon>
        <taxon>Beutenbergiaceae</taxon>
        <taxon>Serinibacter</taxon>
    </lineage>
</organism>
<gene>
    <name evidence="2" type="ORF">SERN_1641</name>
</gene>
<dbReference type="SUPFAM" id="SSF55729">
    <property type="entry name" value="Acyl-CoA N-acyltransferases (Nat)"/>
    <property type="match status" value="1"/>
</dbReference>
<dbReference type="AlphaFoldDB" id="A0A4Z1E7H8"/>
<dbReference type="InterPro" id="IPR016181">
    <property type="entry name" value="Acyl_CoA_acyltransferase"/>
</dbReference>
<dbReference type="Proteomes" id="UP000297318">
    <property type="component" value="Unassembled WGS sequence"/>
</dbReference>
<reference evidence="2 3" key="1">
    <citation type="submission" date="2018-11" db="EMBL/GenBank/DDBJ databases">
        <title>Complete genome sequencing of the Actinobacteria Serinibacter sp. K3-2.</title>
        <authorList>
            <person name="Rakitin A.L."/>
            <person name="Beletsky A.V."/>
            <person name="Mardanov A.V."/>
            <person name="Ravin N.V."/>
            <person name="Gromova A.S."/>
            <person name="Filippova S.N."/>
            <person name="Gal'Chenko V.F."/>
        </authorList>
    </citation>
    <scope>NUCLEOTIDE SEQUENCE [LARGE SCALE GENOMIC DNA]</scope>
    <source>
        <strain evidence="2 3">K3-2</strain>
    </source>
</reference>
<dbReference type="PANTHER" id="PTHR31435:SF10">
    <property type="entry name" value="BSR4717 PROTEIN"/>
    <property type="match status" value="1"/>
</dbReference>
<evidence type="ECO:0000313" key="3">
    <source>
        <dbReference type="Proteomes" id="UP000297318"/>
    </source>
</evidence>
<dbReference type="RefSeq" id="WP_135849608.1">
    <property type="nucleotide sequence ID" value="NZ_RHPJ01000002.1"/>
</dbReference>
<comment type="caution">
    <text evidence="2">The sequence shown here is derived from an EMBL/GenBank/DDBJ whole genome shotgun (WGS) entry which is preliminary data.</text>
</comment>
<dbReference type="Gene3D" id="3.40.630.30">
    <property type="match status" value="1"/>
</dbReference>
<dbReference type="OrthoDB" id="5405911at2"/>
<keyword evidence="3" id="KW-1185">Reference proteome</keyword>
<dbReference type="InterPro" id="IPR045057">
    <property type="entry name" value="Gcn5-rel_NAT"/>
</dbReference>
<accession>A0A4Z1E7H8</accession>
<name>A0A4Z1E7H8_9MICO</name>
<sequence>MSPSSSTEVTHRTERNRYEISVDGTFAGIAAYEVVDGVTVFSHTVIQDAFEGQGLAGTLVDEAIADVVARGGTFAATCSYVEHWLTKHHQHDDALVDVPQP</sequence>
<evidence type="ECO:0000313" key="2">
    <source>
        <dbReference type="EMBL" id="TGO05637.1"/>
    </source>
</evidence>
<dbReference type="PROSITE" id="PS51729">
    <property type="entry name" value="GNAT_YJDJ"/>
    <property type="match status" value="1"/>
</dbReference>